<sequence length="200" mass="21881">MAREPRRLFPATESSKTFTISTLEMDFKVITLIQVNLLALCECSRLTPGQQCAFPSLYPKQSRTLSRSIEKKAACPSKTKTQLQRGNQTLGVGRSGALQDQRTENPEGSSNTAPATAGSDERGGRGRSHLPPNISGDRVNSEVFTQDKGERGTAACRLFYRMTENVAESRRVWKPMGPVNQDAEKHGTETAAPKGHGDMN</sequence>
<proteinExistence type="predicted"/>
<feature type="compositionally biased region" description="Polar residues" evidence="1">
    <location>
        <begin position="78"/>
        <end position="90"/>
    </location>
</feature>
<dbReference type="Proteomes" id="UP000028990">
    <property type="component" value="Unassembled WGS sequence"/>
</dbReference>
<dbReference type="EMBL" id="KN123276">
    <property type="protein sequence ID" value="KFO25971.1"/>
    <property type="molecule type" value="Genomic_DNA"/>
</dbReference>
<feature type="region of interest" description="Disordered" evidence="1">
    <location>
        <begin position="175"/>
        <end position="200"/>
    </location>
</feature>
<protein>
    <submittedName>
        <fullName evidence="2">Uncharacterized protein</fullName>
    </submittedName>
</protein>
<evidence type="ECO:0000313" key="3">
    <source>
        <dbReference type="Proteomes" id="UP000028990"/>
    </source>
</evidence>
<dbReference type="AlphaFoldDB" id="A0A091DT42"/>
<reference evidence="2 3" key="1">
    <citation type="submission" date="2013-11" db="EMBL/GenBank/DDBJ databases">
        <title>The Damaraland mole rat (Fukomys damarensis) genome and evolution of African mole rats.</title>
        <authorList>
            <person name="Gladyshev V.N."/>
            <person name="Fang X."/>
        </authorList>
    </citation>
    <scope>NUCLEOTIDE SEQUENCE [LARGE SCALE GENOMIC DNA]</scope>
    <source>
        <tissue evidence="2">Liver</tissue>
    </source>
</reference>
<keyword evidence="3" id="KW-1185">Reference proteome</keyword>
<evidence type="ECO:0000313" key="2">
    <source>
        <dbReference type="EMBL" id="KFO25971.1"/>
    </source>
</evidence>
<gene>
    <name evidence="2" type="ORF">H920_12635</name>
</gene>
<name>A0A091DT42_FUKDA</name>
<evidence type="ECO:0000256" key="1">
    <source>
        <dbReference type="SAM" id="MobiDB-lite"/>
    </source>
</evidence>
<accession>A0A091DT42</accession>
<feature type="region of interest" description="Disordered" evidence="1">
    <location>
        <begin position="69"/>
        <end position="148"/>
    </location>
</feature>
<organism evidence="2 3">
    <name type="scientific">Fukomys damarensis</name>
    <name type="common">Damaraland mole rat</name>
    <name type="synonym">Cryptomys damarensis</name>
    <dbReference type="NCBI Taxonomy" id="885580"/>
    <lineage>
        <taxon>Eukaryota</taxon>
        <taxon>Metazoa</taxon>
        <taxon>Chordata</taxon>
        <taxon>Craniata</taxon>
        <taxon>Vertebrata</taxon>
        <taxon>Euteleostomi</taxon>
        <taxon>Mammalia</taxon>
        <taxon>Eutheria</taxon>
        <taxon>Euarchontoglires</taxon>
        <taxon>Glires</taxon>
        <taxon>Rodentia</taxon>
        <taxon>Hystricomorpha</taxon>
        <taxon>Bathyergidae</taxon>
        <taxon>Fukomys</taxon>
    </lineage>
</organism>